<dbReference type="KEGG" id="sbh:SBI_00617"/>
<evidence type="ECO:0000313" key="1">
    <source>
        <dbReference type="EMBL" id="ADI03738.1"/>
    </source>
</evidence>
<dbReference type="HOGENOM" id="CLU_2939636_0_0_11"/>
<dbReference type="AlphaFoldDB" id="D7C284"/>
<name>D7C284_STRBB</name>
<dbReference type="STRING" id="749414.SBI_00617"/>
<accession>D7C284</accession>
<keyword evidence="2" id="KW-1185">Reference proteome</keyword>
<organism evidence="1 2">
    <name type="scientific">Streptomyces bingchenggensis (strain BCW-1)</name>
    <dbReference type="NCBI Taxonomy" id="749414"/>
    <lineage>
        <taxon>Bacteria</taxon>
        <taxon>Bacillati</taxon>
        <taxon>Actinomycetota</taxon>
        <taxon>Actinomycetes</taxon>
        <taxon>Kitasatosporales</taxon>
        <taxon>Streptomycetaceae</taxon>
        <taxon>Streptomyces</taxon>
    </lineage>
</organism>
<dbReference type="EMBL" id="CP002047">
    <property type="protein sequence ID" value="ADI03738.1"/>
    <property type="molecule type" value="Genomic_DNA"/>
</dbReference>
<reference evidence="1 2" key="1">
    <citation type="journal article" date="2010" name="J. Bacteriol.">
        <title>Genome sequence of the milbemycin-producing bacterium Streptomyces bingchenggensis.</title>
        <authorList>
            <person name="Wang X.J."/>
            <person name="Yan Y.J."/>
            <person name="Zhang B."/>
            <person name="An J."/>
            <person name="Wang J.J."/>
            <person name="Tian J."/>
            <person name="Jiang L."/>
            <person name="Chen Y.H."/>
            <person name="Huang S.X."/>
            <person name="Yin M."/>
            <person name="Zhang J."/>
            <person name="Gao A.L."/>
            <person name="Liu C.X."/>
            <person name="Zhu Z.X."/>
            <person name="Xiang W.S."/>
        </authorList>
    </citation>
    <scope>NUCLEOTIDE SEQUENCE [LARGE SCALE GENOMIC DNA]</scope>
    <source>
        <strain evidence="1 2">BCW-1</strain>
    </source>
</reference>
<gene>
    <name evidence="1" type="ordered locus">SBI_00617</name>
</gene>
<evidence type="ECO:0000313" key="2">
    <source>
        <dbReference type="Proteomes" id="UP000000377"/>
    </source>
</evidence>
<dbReference type="PATRIC" id="fig|749414.3.peg.633"/>
<protein>
    <submittedName>
        <fullName evidence="1">Uncharacterized protein</fullName>
    </submittedName>
</protein>
<sequence>MAPGIRLRLVVCSMTAKTYSAPSGAVPGAKVGISRDGITYRDAGNLTGRGRVRRCHACGV</sequence>
<proteinExistence type="predicted"/>
<dbReference type="Proteomes" id="UP000000377">
    <property type="component" value="Chromosome"/>
</dbReference>